<dbReference type="PANTHER" id="PTHR33840">
    <property type="match status" value="1"/>
</dbReference>
<dbReference type="InterPro" id="IPR018712">
    <property type="entry name" value="Tle1-like_cat"/>
</dbReference>
<evidence type="ECO:0000259" key="1">
    <source>
        <dbReference type="Pfam" id="PF09994"/>
    </source>
</evidence>
<gene>
    <name evidence="2" type="ORF">SAMN04487990_11956</name>
</gene>
<evidence type="ECO:0000313" key="3">
    <source>
        <dbReference type="Proteomes" id="UP000198846"/>
    </source>
</evidence>
<dbReference type="PANTHER" id="PTHR33840:SF1">
    <property type="entry name" value="TLE1 PHOSPHOLIPASE DOMAIN-CONTAINING PROTEIN"/>
    <property type="match status" value="1"/>
</dbReference>
<dbReference type="Proteomes" id="UP000198846">
    <property type="component" value="Unassembled WGS sequence"/>
</dbReference>
<protein>
    <submittedName>
        <fullName evidence="2">Uncharacterized alpha/beta hydrolase domain</fullName>
    </submittedName>
</protein>
<organism evidence="2 3">
    <name type="scientific">Bizionia paragorgiae</name>
    <dbReference type="NCBI Taxonomy" id="283786"/>
    <lineage>
        <taxon>Bacteria</taxon>
        <taxon>Pseudomonadati</taxon>
        <taxon>Bacteroidota</taxon>
        <taxon>Flavobacteriia</taxon>
        <taxon>Flavobacteriales</taxon>
        <taxon>Flavobacteriaceae</taxon>
        <taxon>Bizionia</taxon>
    </lineage>
</organism>
<dbReference type="GO" id="GO:0016787">
    <property type="term" value="F:hydrolase activity"/>
    <property type="evidence" value="ECO:0007669"/>
    <property type="project" value="UniProtKB-KW"/>
</dbReference>
<keyword evidence="3" id="KW-1185">Reference proteome</keyword>
<feature type="domain" description="T6SS Phospholipase effector Tle1-like catalytic" evidence="1">
    <location>
        <begin position="100"/>
        <end position="330"/>
    </location>
</feature>
<dbReference type="OrthoDB" id="4378831at2"/>
<dbReference type="STRING" id="283786.SAMN04487990_11956"/>
<keyword evidence="2" id="KW-0378">Hydrolase</keyword>
<name>A0A1H4CE98_BIZPA</name>
<accession>A0A1H4CE98</accession>
<dbReference type="Pfam" id="PF09994">
    <property type="entry name" value="T6SS_Tle1-like_cat"/>
    <property type="match status" value="1"/>
</dbReference>
<evidence type="ECO:0000313" key="2">
    <source>
        <dbReference type="EMBL" id="SEA58741.1"/>
    </source>
</evidence>
<reference evidence="2 3" key="1">
    <citation type="submission" date="2016-10" db="EMBL/GenBank/DDBJ databases">
        <authorList>
            <person name="de Groot N.N."/>
        </authorList>
    </citation>
    <scope>NUCLEOTIDE SEQUENCE [LARGE SCALE GENOMIC DNA]</scope>
    <source>
        <strain evidence="2 3">DSM 23842</strain>
    </source>
</reference>
<dbReference type="AlphaFoldDB" id="A0A1H4CE98"/>
<sequence length="492" mass="55308">MSIILTSTPVGESATRNLFSGLDISTSKVNVGNAKYDEHIPEDYVNVTVGIFFDGTLNNRKNTQARLEYENKTKGKTYDKDLADSYNKDKWYSSKQSGSYNNDFSNISRMEPAYEKIIEEKNIQLSVYIEGIGTEDLEDDGTWGKAMGKGATGVKGKVKKGCIEIVAALKKAGVEKINRLQIDSYGFSRGAAAARHFIFEINQKKGGNKEADNGLGLYEYLGDKYTEDGGVLGEELAKKSLTPKLKTTVRFVGLYDTVASFGTKHTNDTAQLHLDAISKANFTFQLAAADEHRDNFRLTNIKSARRGVQKFLPGVHSDIGGGYTDKADEEVTLDYATINYKEKMEVERQNLIDLGWYLPEQIWINDTWGSLRAERKGISNKYSHIPLHIMVEFSIKKVVKYDFSLINEDFPIKNETGKKVKLADVKKRIDLYIKGEKGVIDFSTVEDKKMLQDLRNEYFHFSAHYNGRVVGLVPPMSPNRENGVRTRVIQDG</sequence>
<proteinExistence type="predicted"/>
<dbReference type="RefSeq" id="WP_092136051.1">
    <property type="nucleotide sequence ID" value="NZ_FNQK01000019.1"/>
</dbReference>
<dbReference type="EMBL" id="FNQK01000019">
    <property type="protein sequence ID" value="SEA58741.1"/>
    <property type="molecule type" value="Genomic_DNA"/>
</dbReference>